<dbReference type="PANTHER" id="PTHR31147">
    <property type="entry name" value="ACYL TRANSFERASE 4"/>
    <property type="match status" value="1"/>
</dbReference>
<reference evidence="2 3" key="1">
    <citation type="journal article" date="2022" name="Cell">
        <title>Repeat-based holocentromeres influence genome architecture and karyotype evolution.</title>
        <authorList>
            <person name="Hofstatter P.G."/>
            <person name="Thangavel G."/>
            <person name="Lux T."/>
            <person name="Neumann P."/>
            <person name="Vondrak T."/>
            <person name="Novak P."/>
            <person name="Zhang M."/>
            <person name="Costa L."/>
            <person name="Castellani M."/>
            <person name="Scott A."/>
            <person name="Toegelov H."/>
            <person name="Fuchs J."/>
            <person name="Mata-Sucre Y."/>
            <person name="Dias Y."/>
            <person name="Vanzela A.L.L."/>
            <person name="Huettel B."/>
            <person name="Almeida C.C.S."/>
            <person name="Simkova H."/>
            <person name="Souza G."/>
            <person name="Pedrosa-Harand A."/>
            <person name="Macas J."/>
            <person name="Mayer K.F.X."/>
            <person name="Houben A."/>
            <person name="Marques A."/>
        </authorList>
    </citation>
    <scope>NUCLEOTIDE SEQUENCE [LARGE SCALE GENOMIC DNA]</scope>
    <source>
        <strain evidence="2">RhyTen1mFocal</strain>
    </source>
</reference>
<sequence length="112" mass="12819">MSLIKGAKETLPTKFRDWMYGRTDSYHNMPLDYGTMSVSDWTKVGFNEVDFGRGQPKYVFPLNDDVDIIATAFYLKPPLPKIGIRLVLRCVKEEHSAVFSDELSKLAVFSHE</sequence>
<name>A0AAD5Z965_9POAL</name>
<protein>
    <submittedName>
        <fullName evidence="2">Uncharacterized protein</fullName>
    </submittedName>
</protein>
<dbReference type="Pfam" id="PF02458">
    <property type="entry name" value="Transferase"/>
    <property type="match status" value="1"/>
</dbReference>
<keyword evidence="3" id="KW-1185">Reference proteome</keyword>
<dbReference type="InterPro" id="IPR050898">
    <property type="entry name" value="Plant_acyltransferase"/>
</dbReference>
<evidence type="ECO:0000256" key="1">
    <source>
        <dbReference type="ARBA" id="ARBA00009861"/>
    </source>
</evidence>
<accession>A0AAD5Z965</accession>
<dbReference type="EMBL" id="JAMRDG010000002">
    <property type="protein sequence ID" value="KAJ3689151.1"/>
    <property type="molecule type" value="Genomic_DNA"/>
</dbReference>
<evidence type="ECO:0000313" key="2">
    <source>
        <dbReference type="EMBL" id="KAJ3689151.1"/>
    </source>
</evidence>
<evidence type="ECO:0000313" key="3">
    <source>
        <dbReference type="Proteomes" id="UP001210211"/>
    </source>
</evidence>
<gene>
    <name evidence="2" type="ORF">LUZ61_018315</name>
</gene>
<dbReference type="Gene3D" id="3.30.559.10">
    <property type="entry name" value="Chloramphenicol acetyltransferase-like domain"/>
    <property type="match status" value="1"/>
</dbReference>
<dbReference type="AlphaFoldDB" id="A0AAD5Z965"/>
<comment type="similarity">
    <text evidence="1">Belongs to the plant acyltransferase family.</text>
</comment>
<organism evidence="2 3">
    <name type="scientific">Rhynchospora tenuis</name>
    <dbReference type="NCBI Taxonomy" id="198213"/>
    <lineage>
        <taxon>Eukaryota</taxon>
        <taxon>Viridiplantae</taxon>
        <taxon>Streptophyta</taxon>
        <taxon>Embryophyta</taxon>
        <taxon>Tracheophyta</taxon>
        <taxon>Spermatophyta</taxon>
        <taxon>Magnoliopsida</taxon>
        <taxon>Liliopsida</taxon>
        <taxon>Poales</taxon>
        <taxon>Cyperaceae</taxon>
        <taxon>Cyperoideae</taxon>
        <taxon>Rhynchosporeae</taxon>
        <taxon>Rhynchospora</taxon>
    </lineage>
</organism>
<dbReference type="PANTHER" id="PTHR31147:SF2">
    <property type="entry name" value="OS01G0615300 PROTEIN"/>
    <property type="match status" value="1"/>
</dbReference>
<dbReference type="InterPro" id="IPR023213">
    <property type="entry name" value="CAT-like_dom_sf"/>
</dbReference>
<comment type="caution">
    <text evidence="2">The sequence shown here is derived from an EMBL/GenBank/DDBJ whole genome shotgun (WGS) entry which is preliminary data.</text>
</comment>
<dbReference type="Proteomes" id="UP001210211">
    <property type="component" value="Unassembled WGS sequence"/>
</dbReference>
<proteinExistence type="inferred from homology"/>